<keyword evidence="5" id="KW-1185">Reference proteome</keyword>
<name>A0A0F2T5F7_STRR3</name>
<comment type="caution">
    <text evidence="4">The sequence shown here is derived from an EMBL/GenBank/DDBJ whole genome shotgun (WGS) entry which is preliminary data.</text>
</comment>
<dbReference type="Pfam" id="PF01501">
    <property type="entry name" value="Glyco_transf_8"/>
    <property type="match status" value="1"/>
</dbReference>
<dbReference type="RefSeq" id="WP_045704062.1">
    <property type="nucleotide sequence ID" value="NZ_JZKH01000111.1"/>
</dbReference>
<keyword evidence="1" id="KW-0328">Glycosyltransferase</keyword>
<dbReference type="CDD" id="cd04194">
    <property type="entry name" value="GT8_A4GalT_like"/>
    <property type="match status" value="1"/>
</dbReference>
<organism evidence="4 5">
    <name type="scientific">Streptomyces rubellomurinus (strain ATCC 31215)</name>
    <dbReference type="NCBI Taxonomy" id="359131"/>
    <lineage>
        <taxon>Bacteria</taxon>
        <taxon>Bacillati</taxon>
        <taxon>Actinomycetota</taxon>
        <taxon>Actinomycetes</taxon>
        <taxon>Kitasatosporales</taxon>
        <taxon>Streptomycetaceae</taxon>
        <taxon>Streptomyces</taxon>
    </lineage>
</organism>
<dbReference type="PANTHER" id="PTHR13778">
    <property type="entry name" value="GLYCOSYLTRANSFERASE 8 DOMAIN-CONTAINING PROTEIN"/>
    <property type="match status" value="1"/>
</dbReference>
<dbReference type="InterPro" id="IPR002495">
    <property type="entry name" value="Glyco_trans_8"/>
</dbReference>
<dbReference type="AlphaFoldDB" id="A0A0F2T5F7"/>
<proteinExistence type="predicted"/>
<gene>
    <name evidence="4" type="ORF">VM95_33370</name>
</gene>
<protein>
    <recommendedName>
        <fullName evidence="6">Glycosyl transferase</fullName>
    </recommendedName>
</protein>
<keyword evidence="2" id="KW-0808">Transferase</keyword>
<dbReference type="PATRIC" id="fig|359131.3.peg.947"/>
<dbReference type="OrthoDB" id="5672604at2"/>
<accession>A0A0F2T5F7</accession>
<dbReference type="Gene3D" id="3.90.550.10">
    <property type="entry name" value="Spore Coat Polysaccharide Biosynthesis Protein SpsA, Chain A"/>
    <property type="match status" value="1"/>
</dbReference>
<sequence>MNTTSRLLPALVCGVDDGYARPLQTLMHSIAAAHPGAVEELRLIVLDQQISDANRRAIRRDADRTGLRTELRPAPMTDPRYPVSHWVSGAVYVRLAIPEVIPDERRVLYLDADTLVLGDLRPLLRQSLGGRPIGAVRDPQNPVIGRGIQLPGWDKLGIPYGRDYFNSGVMLIDLGRCQRLGVFERSRQFLSEHPDKVRFWDQDALNWAVDDNWHRLDRRWNTFAMSSQAAQPGFVHYAEADSPLALLLEDEATAALVHFAGPDKPWQDSYPEGQLRDTYRLFHDYVAAGGME</sequence>
<evidence type="ECO:0000256" key="2">
    <source>
        <dbReference type="ARBA" id="ARBA00022679"/>
    </source>
</evidence>
<evidence type="ECO:0008006" key="6">
    <source>
        <dbReference type="Google" id="ProtNLM"/>
    </source>
</evidence>
<evidence type="ECO:0000313" key="5">
    <source>
        <dbReference type="Proteomes" id="UP000033699"/>
    </source>
</evidence>
<dbReference type="GO" id="GO:0016757">
    <property type="term" value="F:glycosyltransferase activity"/>
    <property type="evidence" value="ECO:0007669"/>
    <property type="project" value="UniProtKB-KW"/>
</dbReference>
<dbReference type="EMBL" id="JZKH01000111">
    <property type="protein sequence ID" value="KJS58434.1"/>
    <property type="molecule type" value="Genomic_DNA"/>
</dbReference>
<dbReference type="Proteomes" id="UP000033699">
    <property type="component" value="Unassembled WGS sequence"/>
</dbReference>
<dbReference type="PANTHER" id="PTHR13778:SF47">
    <property type="entry name" value="LIPOPOLYSACCHARIDE 1,3-GALACTOSYLTRANSFERASE"/>
    <property type="match status" value="1"/>
</dbReference>
<dbReference type="InterPro" id="IPR029044">
    <property type="entry name" value="Nucleotide-diphossugar_trans"/>
</dbReference>
<evidence type="ECO:0000256" key="3">
    <source>
        <dbReference type="ARBA" id="ARBA00022723"/>
    </source>
</evidence>
<evidence type="ECO:0000256" key="1">
    <source>
        <dbReference type="ARBA" id="ARBA00022676"/>
    </source>
</evidence>
<dbReference type="InterPro" id="IPR050748">
    <property type="entry name" value="Glycosyltrans_8_dom-fam"/>
</dbReference>
<evidence type="ECO:0000313" key="4">
    <source>
        <dbReference type="EMBL" id="KJS58434.1"/>
    </source>
</evidence>
<keyword evidence="3" id="KW-0479">Metal-binding</keyword>
<dbReference type="GO" id="GO:0046872">
    <property type="term" value="F:metal ion binding"/>
    <property type="evidence" value="ECO:0007669"/>
    <property type="project" value="UniProtKB-KW"/>
</dbReference>
<reference evidence="4 5" key="1">
    <citation type="submission" date="2015-02" db="EMBL/GenBank/DDBJ databases">
        <authorList>
            <person name="Ju K.-S."/>
            <person name="Doroghazi J.R."/>
            <person name="Metcalf W."/>
        </authorList>
    </citation>
    <scope>NUCLEOTIDE SEQUENCE [LARGE SCALE GENOMIC DNA]</scope>
    <source>
        <strain evidence="4 5">ATCC 31215</strain>
    </source>
</reference>
<dbReference type="SUPFAM" id="SSF53448">
    <property type="entry name" value="Nucleotide-diphospho-sugar transferases"/>
    <property type="match status" value="1"/>
</dbReference>